<dbReference type="Proteomes" id="UP001054945">
    <property type="component" value="Unassembled WGS sequence"/>
</dbReference>
<proteinExistence type="predicted"/>
<feature type="region of interest" description="Disordered" evidence="1">
    <location>
        <begin position="1"/>
        <end position="30"/>
    </location>
</feature>
<gene>
    <name evidence="2" type="ORF">CEXT_512881</name>
</gene>
<dbReference type="EMBL" id="BPLR01017688">
    <property type="protein sequence ID" value="GIY93662.1"/>
    <property type="molecule type" value="Genomic_DNA"/>
</dbReference>
<accession>A0AAV4XGA5</accession>
<name>A0AAV4XGA5_CAEEX</name>
<reference evidence="2 3" key="1">
    <citation type="submission" date="2021-06" db="EMBL/GenBank/DDBJ databases">
        <title>Caerostris extrusa draft genome.</title>
        <authorList>
            <person name="Kono N."/>
            <person name="Arakawa K."/>
        </authorList>
    </citation>
    <scope>NUCLEOTIDE SEQUENCE [LARGE SCALE GENOMIC DNA]</scope>
</reference>
<feature type="compositionally biased region" description="Basic and acidic residues" evidence="1">
    <location>
        <begin position="16"/>
        <end position="30"/>
    </location>
</feature>
<sequence>MGEREREKGVNMFPGRGKDTLHPRSHYNDRDVFRKDGADFLPKSWREIPFVPSEASTKLSPPPKRRSGLPLKRLLLTMSFWMEQHGQKWKMFDGPANTVGCTVKVKYPPRSPLLPDRRR</sequence>
<keyword evidence="3" id="KW-1185">Reference proteome</keyword>
<comment type="caution">
    <text evidence="2">The sequence shown here is derived from an EMBL/GenBank/DDBJ whole genome shotgun (WGS) entry which is preliminary data.</text>
</comment>
<protein>
    <submittedName>
        <fullName evidence="2">Uncharacterized protein</fullName>
    </submittedName>
</protein>
<evidence type="ECO:0000313" key="2">
    <source>
        <dbReference type="EMBL" id="GIY93662.1"/>
    </source>
</evidence>
<organism evidence="2 3">
    <name type="scientific">Caerostris extrusa</name>
    <name type="common">Bark spider</name>
    <name type="synonym">Caerostris bankana</name>
    <dbReference type="NCBI Taxonomy" id="172846"/>
    <lineage>
        <taxon>Eukaryota</taxon>
        <taxon>Metazoa</taxon>
        <taxon>Ecdysozoa</taxon>
        <taxon>Arthropoda</taxon>
        <taxon>Chelicerata</taxon>
        <taxon>Arachnida</taxon>
        <taxon>Araneae</taxon>
        <taxon>Araneomorphae</taxon>
        <taxon>Entelegynae</taxon>
        <taxon>Araneoidea</taxon>
        <taxon>Araneidae</taxon>
        <taxon>Caerostris</taxon>
    </lineage>
</organism>
<evidence type="ECO:0000256" key="1">
    <source>
        <dbReference type="SAM" id="MobiDB-lite"/>
    </source>
</evidence>
<evidence type="ECO:0000313" key="3">
    <source>
        <dbReference type="Proteomes" id="UP001054945"/>
    </source>
</evidence>
<dbReference type="AlphaFoldDB" id="A0AAV4XGA5"/>